<evidence type="ECO:0000313" key="1">
    <source>
        <dbReference type="EMBL" id="MEX3930230.1"/>
    </source>
</evidence>
<evidence type="ECO:0000313" key="2">
    <source>
        <dbReference type="Proteomes" id="UP001558850"/>
    </source>
</evidence>
<proteinExistence type="predicted"/>
<name>A0ACC6TSJ6_9BURK</name>
<reference evidence="1" key="1">
    <citation type="submission" date="2024-07" db="EMBL/GenBank/DDBJ databases">
        <title>A survey of Mimosa microsymbionts across Brazilian biomes reveals a high diversity of Paraburkholderia nodulating endemic species, but also that Cupriavidus is common as a symbiont of widespread species.</title>
        <authorList>
            <person name="Rouws L."/>
            <person name="Barauna A."/>
            <person name="Beukes C."/>
            <person name="Rouws J.R.C."/>
            <person name="De Faria S.M."/>
            <person name="Gross E."/>
            <person name="Bueno Dos Reis Junior F."/>
            <person name="Simon M.F."/>
            <person name="Maluk M."/>
            <person name="Odee D.W."/>
            <person name="Kenicer G."/>
            <person name="Young J.P.W."/>
            <person name="Reis V.M."/>
            <person name="Zilli J."/>
            <person name="James E.K."/>
        </authorList>
    </citation>
    <scope>NUCLEOTIDE SEQUENCE</scope>
    <source>
        <strain evidence="1">EG181B</strain>
    </source>
</reference>
<organism evidence="1 2">
    <name type="scientific">Paraburkholderia phymatum</name>
    <dbReference type="NCBI Taxonomy" id="148447"/>
    <lineage>
        <taxon>Bacteria</taxon>
        <taxon>Pseudomonadati</taxon>
        <taxon>Pseudomonadota</taxon>
        <taxon>Betaproteobacteria</taxon>
        <taxon>Burkholderiales</taxon>
        <taxon>Burkholderiaceae</taxon>
        <taxon>Paraburkholderia</taxon>
    </lineage>
</organism>
<protein>
    <submittedName>
        <fullName evidence="1">Uncharacterized protein</fullName>
    </submittedName>
</protein>
<gene>
    <name evidence="1" type="ORF">AB4Y32_00170</name>
</gene>
<comment type="caution">
    <text evidence="1">The sequence shown here is derived from an EMBL/GenBank/DDBJ whole genome shotgun (WGS) entry which is preliminary data.</text>
</comment>
<accession>A0ACC6TSJ6</accession>
<keyword evidence="2" id="KW-1185">Reference proteome</keyword>
<dbReference type="Proteomes" id="UP001558850">
    <property type="component" value="Unassembled WGS sequence"/>
</dbReference>
<dbReference type="EMBL" id="JBFRCH010000001">
    <property type="protein sequence ID" value="MEX3930230.1"/>
    <property type="molecule type" value="Genomic_DNA"/>
</dbReference>
<sequence length="75" mass="8574">MPRYRDVSGRSGVVAYETSPNAILVGFKDGKVYLYDYATPGQQDVEKMKRLAVRGRGLSTYISQVVRDRYAKRLR</sequence>